<evidence type="ECO:0000313" key="3">
    <source>
        <dbReference type="EMBL" id="MBC2595565.1"/>
    </source>
</evidence>
<dbReference type="SUPFAM" id="SSF52317">
    <property type="entry name" value="Class I glutamine amidotransferase-like"/>
    <property type="match status" value="1"/>
</dbReference>
<dbReference type="Gene3D" id="3.40.50.410">
    <property type="entry name" value="von Willebrand factor, type A domain"/>
    <property type="match status" value="1"/>
</dbReference>
<dbReference type="EMBL" id="JACHVB010000043">
    <property type="protein sequence ID" value="MBC2595565.1"/>
    <property type="molecule type" value="Genomic_DNA"/>
</dbReference>
<gene>
    <name evidence="3" type="ORF">H5P28_14960</name>
</gene>
<dbReference type="Proteomes" id="UP000546464">
    <property type="component" value="Unassembled WGS sequence"/>
</dbReference>
<reference evidence="3 4" key="1">
    <citation type="submission" date="2020-07" db="EMBL/GenBank/DDBJ databases">
        <authorList>
            <person name="Feng X."/>
        </authorList>
    </citation>
    <scope>NUCLEOTIDE SEQUENCE [LARGE SCALE GENOMIC DNA]</scope>
    <source>
        <strain evidence="3 4">JCM31066</strain>
    </source>
</reference>
<dbReference type="PANTHER" id="PTHR37464:SF1">
    <property type="entry name" value="BLL2463 PROTEIN"/>
    <property type="match status" value="1"/>
</dbReference>
<dbReference type="NCBIfam" id="TIGR02226">
    <property type="entry name" value="two_anch"/>
    <property type="match status" value="1"/>
</dbReference>
<dbReference type="Pfam" id="PF07584">
    <property type="entry name" value="BatA"/>
    <property type="match status" value="1"/>
</dbReference>
<protein>
    <submittedName>
        <fullName evidence="3">VWA domain-containing protein</fullName>
    </submittedName>
</protein>
<dbReference type="Gene3D" id="3.40.50.880">
    <property type="match status" value="1"/>
</dbReference>
<comment type="caution">
    <text evidence="3">The sequence shown here is derived from an EMBL/GenBank/DDBJ whole genome shotgun (WGS) entry which is preliminary data.</text>
</comment>
<dbReference type="CDD" id="cd00198">
    <property type="entry name" value="vWFA"/>
    <property type="match status" value="1"/>
</dbReference>
<feature type="transmembrane region" description="Helical" evidence="1">
    <location>
        <begin position="6"/>
        <end position="25"/>
    </location>
</feature>
<feature type="transmembrane region" description="Helical" evidence="1">
    <location>
        <begin position="57"/>
        <end position="79"/>
    </location>
</feature>
<dbReference type="InterPro" id="IPR024163">
    <property type="entry name" value="Aerotolerance_reg_N"/>
</dbReference>
<evidence type="ECO:0000256" key="1">
    <source>
        <dbReference type="SAM" id="Phobius"/>
    </source>
</evidence>
<feature type="transmembrane region" description="Helical" evidence="1">
    <location>
        <begin position="626"/>
        <end position="646"/>
    </location>
</feature>
<keyword evidence="4" id="KW-1185">Reference proteome</keyword>
<dbReference type="InterPro" id="IPR029062">
    <property type="entry name" value="Class_I_gatase-like"/>
</dbReference>
<keyword evidence="1" id="KW-1133">Transmembrane helix</keyword>
<dbReference type="InterPro" id="IPR036465">
    <property type="entry name" value="vWFA_dom_sf"/>
</dbReference>
<feature type="domain" description="Aerotolerance regulator N-terminal" evidence="2">
    <location>
        <begin position="1"/>
        <end position="77"/>
    </location>
</feature>
<evidence type="ECO:0000259" key="2">
    <source>
        <dbReference type="Pfam" id="PF07584"/>
    </source>
</evidence>
<dbReference type="InterPro" id="IPR011933">
    <property type="entry name" value="Double_TM_dom"/>
</dbReference>
<dbReference type="RefSeq" id="WP_185676516.1">
    <property type="nucleotide sequence ID" value="NZ_JACHVB010000043.1"/>
</dbReference>
<evidence type="ECO:0000313" key="4">
    <source>
        <dbReference type="Proteomes" id="UP000546464"/>
    </source>
</evidence>
<dbReference type="AlphaFoldDB" id="A0A842HFW8"/>
<proteinExistence type="predicted"/>
<dbReference type="SUPFAM" id="SSF53300">
    <property type="entry name" value="vWA-like"/>
    <property type="match status" value="1"/>
</dbReference>
<accession>A0A842HFW8</accession>
<dbReference type="PANTHER" id="PTHR37464">
    <property type="entry name" value="BLL2463 PROTEIN"/>
    <property type="match status" value="1"/>
</dbReference>
<sequence>MLGFGQSLLLVALAGLALPLLAHLVNRARARPLRFPSVRFIGPSQLPRDKRRSLRDLLLLLLRLFFIALAVLALAQPVWTPPADSPLAATGEERTVIVLDASASMHGWGSWEEAQKAVKSLADTGNPTGLVIFDDEVLATVPVGSPARTLEQIVADLPPGERTGNPAPAIEAALRELGPDGPRKLILISDFQQSTWQSPAWPRLDEGVEVEAIQVGDFNRPNLAILDARAYPAPGGRLRVMARVRNDAETGQNVTIGLLHDGKTDSQALSFAPGQTQTVAFLIDQPEDQSGEITLPDDAYAGDNRFAVWLGAPAPAQVVALLPGPQEQEKLEEVAFVQKALSASGENMPPAFTVNGAAPDFNFSAVADLIDVLYLPATTAYLDEVQLELLRDYVAGGGVALITPGQAASRQFRLLRESGLTKTAFLGVPGRNRDQRDPFRIATLEPGSPLAEVFTGDSARDLYLAEIYQYVKLQPDANATVLLATEGGDPLLLRETYGKGELLISALSLDARWSDLPLRNAFLPVLRETLAQAVKADDTVIRLTVDEPLPADFPLPPGAVAPVVSAEPGVTALGPHMIQVNVARSESINQSTMLSDVRALMSSPAANASPSAAAPAGEGVAGRISLWPWLAAGALLCLLAELLLAAPRRRRPQGKAAHA</sequence>
<keyword evidence="1" id="KW-0812">Transmembrane</keyword>
<organism evidence="3 4">
    <name type="scientific">Ruficoccus amylovorans</name>
    <dbReference type="NCBI Taxonomy" id="1804625"/>
    <lineage>
        <taxon>Bacteria</taxon>
        <taxon>Pseudomonadati</taxon>
        <taxon>Verrucomicrobiota</taxon>
        <taxon>Opitutia</taxon>
        <taxon>Puniceicoccales</taxon>
        <taxon>Cerasicoccaceae</taxon>
        <taxon>Ruficoccus</taxon>
    </lineage>
</organism>
<name>A0A842HFW8_9BACT</name>
<keyword evidence="1" id="KW-0472">Membrane</keyword>